<dbReference type="EMBL" id="FNUS01000005">
    <property type="protein sequence ID" value="SEG37623.1"/>
    <property type="molecule type" value="Genomic_DNA"/>
</dbReference>
<dbReference type="GO" id="GO:0005886">
    <property type="term" value="C:plasma membrane"/>
    <property type="evidence" value="ECO:0007669"/>
    <property type="project" value="UniProtKB-SubCell"/>
</dbReference>
<feature type="transmembrane region" description="Helical" evidence="6">
    <location>
        <begin position="456"/>
        <end position="475"/>
    </location>
</feature>
<comment type="subcellular location">
    <subcellularLocation>
        <location evidence="1">Cell membrane</location>
        <topology evidence="1">Multi-pass membrane protein</topology>
    </subcellularLocation>
</comment>
<proteinExistence type="predicted"/>
<evidence type="ECO:0000313" key="8">
    <source>
        <dbReference type="Proteomes" id="UP000236738"/>
    </source>
</evidence>
<evidence type="ECO:0000256" key="2">
    <source>
        <dbReference type="ARBA" id="ARBA00022475"/>
    </source>
</evidence>
<sequence length="492" mass="56205">MSVIARQGFKYSIIGYLGFLLGTVSAIFIFPYDVKFYGKLRYIMPMAEIILPIVVFGISYSNVKFFFSTKNDGKHQNLLSLSLVAVCINFLIFIGGFFLAAYLFPELKVTKLWKMKLIILPLVLVLALSTVFNKYISNYKRIVVPNILDNFLPKIANLGAFCLFFFLAFQEKIAFYFFFGMFVLGLIAYYFYTNKLEKFTPDFSTNYFKKDKLYKQIFNYSFYGFLGNIGTYIALRIDNVMIGDYLGFQENGVYSTLLAIISLISIPSMGLYAISAPLINEHLELKEYEELDVFHKKTSLTLFFLGLVLFSCICVGFPFLTSLMQNGELFKQAEPVIWILGISTLFDLATGFNGYIISLSKFYRYSTFVMAILAVLTITLNLYFIKNTSLGLLGIAIATAISLTLFNIIKIIFNYTKFKVQPFTIEMIYAAIIGTLGIAVAVMLPDFKNNFVNLVYKPSLVLVFFLIGNYFLKIFPLEKYLNKSFLKSIIKF</sequence>
<dbReference type="RefSeq" id="WP_103913987.1">
    <property type="nucleotide sequence ID" value="NZ_FNUS01000005.1"/>
</dbReference>
<keyword evidence="3 6" id="KW-0812">Transmembrane</keyword>
<dbReference type="PANTHER" id="PTHR30250">
    <property type="entry name" value="PST FAMILY PREDICTED COLANIC ACID TRANSPORTER"/>
    <property type="match status" value="1"/>
</dbReference>
<dbReference type="PANTHER" id="PTHR30250:SF11">
    <property type="entry name" value="O-ANTIGEN TRANSPORTER-RELATED"/>
    <property type="match status" value="1"/>
</dbReference>
<organism evidence="7 8">
    <name type="scientific">Halpernia humi</name>
    <dbReference type="NCBI Taxonomy" id="493375"/>
    <lineage>
        <taxon>Bacteria</taxon>
        <taxon>Pseudomonadati</taxon>
        <taxon>Bacteroidota</taxon>
        <taxon>Flavobacteriia</taxon>
        <taxon>Flavobacteriales</taxon>
        <taxon>Weeksellaceae</taxon>
        <taxon>Chryseobacterium group</taxon>
        <taxon>Halpernia</taxon>
    </lineage>
</organism>
<feature type="transmembrane region" description="Helical" evidence="6">
    <location>
        <begin position="42"/>
        <end position="60"/>
    </location>
</feature>
<evidence type="ECO:0000256" key="1">
    <source>
        <dbReference type="ARBA" id="ARBA00004651"/>
    </source>
</evidence>
<keyword evidence="4 6" id="KW-1133">Transmembrane helix</keyword>
<evidence type="ECO:0000256" key="4">
    <source>
        <dbReference type="ARBA" id="ARBA00022989"/>
    </source>
</evidence>
<feature type="transmembrane region" description="Helical" evidence="6">
    <location>
        <begin position="368"/>
        <end position="385"/>
    </location>
</feature>
<evidence type="ECO:0000256" key="5">
    <source>
        <dbReference type="ARBA" id="ARBA00023136"/>
    </source>
</evidence>
<dbReference type="Proteomes" id="UP000236738">
    <property type="component" value="Unassembled WGS sequence"/>
</dbReference>
<feature type="transmembrane region" description="Helical" evidence="6">
    <location>
        <begin position="257"/>
        <end position="279"/>
    </location>
</feature>
<feature type="transmembrane region" description="Helical" evidence="6">
    <location>
        <begin position="391"/>
        <end position="413"/>
    </location>
</feature>
<reference evidence="8" key="1">
    <citation type="submission" date="2016-10" db="EMBL/GenBank/DDBJ databases">
        <authorList>
            <person name="Varghese N."/>
            <person name="Submissions S."/>
        </authorList>
    </citation>
    <scope>NUCLEOTIDE SEQUENCE [LARGE SCALE GENOMIC DNA]</scope>
    <source>
        <strain evidence="8">DSM 21580</strain>
    </source>
</reference>
<keyword evidence="8" id="KW-1185">Reference proteome</keyword>
<dbReference type="Pfam" id="PF01943">
    <property type="entry name" value="Polysacc_synt"/>
    <property type="match status" value="1"/>
</dbReference>
<feature type="transmembrane region" description="Helical" evidence="6">
    <location>
        <begin position="300"/>
        <end position="324"/>
    </location>
</feature>
<accession>A0A1H5ZM35</accession>
<protein>
    <submittedName>
        <fullName evidence="7">Membrane protein involved in the export of O-antigen and teichoic acid</fullName>
    </submittedName>
</protein>
<dbReference type="InterPro" id="IPR002797">
    <property type="entry name" value="Polysacc_synth"/>
</dbReference>
<feature type="transmembrane region" description="Helical" evidence="6">
    <location>
        <begin position="12"/>
        <end position="30"/>
    </location>
</feature>
<name>A0A1H5ZM35_9FLAO</name>
<dbReference type="OrthoDB" id="88014at2"/>
<feature type="transmembrane region" description="Helical" evidence="6">
    <location>
        <begin position="173"/>
        <end position="192"/>
    </location>
</feature>
<feature type="transmembrane region" description="Helical" evidence="6">
    <location>
        <begin position="117"/>
        <end position="136"/>
    </location>
</feature>
<keyword evidence="2" id="KW-1003">Cell membrane</keyword>
<feature type="transmembrane region" description="Helical" evidence="6">
    <location>
        <begin position="336"/>
        <end position="356"/>
    </location>
</feature>
<keyword evidence="5 6" id="KW-0472">Membrane</keyword>
<evidence type="ECO:0000313" key="7">
    <source>
        <dbReference type="EMBL" id="SEG37623.1"/>
    </source>
</evidence>
<dbReference type="AlphaFoldDB" id="A0A1H5ZM35"/>
<evidence type="ECO:0000256" key="6">
    <source>
        <dbReference type="SAM" id="Phobius"/>
    </source>
</evidence>
<feature type="transmembrane region" description="Helical" evidence="6">
    <location>
        <begin position="217"/>
        <end position="237"/>
    </location>
</feature>
<feature type="transmembrane region" description="Helical" evidence="6">
    <location>
        <begin position="148"/>
        <end position="167"/>
    </location>
</feature>
<dbReference type="InterPro" id="IPR050833">
    <property type="entry name" value="Poly_Biosynth_Transport"/>
</dbReference>
<gene>
    <name evidence="7" type="ORF">SAMN05421847_2103</name>
</gene>
<feature type="transmembrane region" description="Helical" evidence="6">
    <location>
        <begin position="81"/>
        <end position="105"/>
    </location>
</feature>
<feature type="transmembrane region" description="Helical" evidence="6">
    <location>
        <begin position="425"/>
        <end position="444"/>
    </location>
</feature>
<evidence type="ECO:0000256" key="3">
    <source>
        <dbReference type="ARBA" id="ARBA00022692"/>
    </source>
</evidence>